<comment type="subcellular location">
    <subcellularLocation>
        <location evidence="1">Cell membrane</location>
        <topology evidence="1">Multi-pass membrane protein</topology>
    </subcellularLocation>
</comment>
<dbReference type="PRINTS" id="PR00534">
    <property type="entry name" value="MCRFAMILY"/>
</dbReference>
<feature type="transmembrane region" description="Helical" evidence="9">
    <location>
        <begin position="137"/>
        <end position="155"/>
    </location>
</feature>
<keyword evidence="7" id="KW-0675">Receptor</keyword>
<evidence type="ECO:0000256" key="7">
    <source>
        <dbReference type="ARBA" id="ARBA00023170"/>
    </source>
</evidence>
<keyword evidence="12" id="KW-1185">Reference proteome</keyword>
<dbReference type="GO" id="GO:0004977">
    <property type="term" value="F:melanocortin receptor activity"/>
    <property type="evidence" value="ECO:0007669"/>
    <property type="project" value="InterPro"/>
</dbReference>
<dbReference type="STRING" id="41447.ENSSDUP00000006894"/>
<feature type="transmembrane region" description="Helical" evidence="9">
    <location>
        <begin position="95"/>
        <end position="116"/>
    </location>
</feature>
<sequence length="352" mass="38933">MNTTSLTQSDCPDVKVPVSLFFTIGLASLAENFLVVVAVIRNRNLHSPMYCFICSLAAFNTIASLTKTWENLMIVFADVGQLEKTGFSETKLDDVMDSLLCMSFIGSIFSFLAIAVDRYITIFHALRYHNIMTMRRTRTILGVIWTTCGVSAILMEDRSSAHQRREEVSAPAAVGQQHERGPYSHHPVWGVCGLLGAVLPPPHHHHGVPHEPVLRVLSIAVPAAHGAVDEPRPNRPGHLRLPQPRAQTNLQEDAALFKLETVLIEEACSCVIVSTESTQWLITCRMFHLHWIAYIYTRGSTIHRLLLLMSSCGCSRASSENSSVSSFTFPCMGFDTDIKATATSTFGSLVFD</sequence>
<dbReference type="Gene3D" id="1.20.1070.10">
    <property type="entry name" value="Rhodopsin 7-helix transmembrane proteins"/>
    <property type="match status" value="1"/>
</dbReference>
<feature type="domain" description="G-protein coupled receptors family 1 profile" evidence="10">
    <location>
        <begin position="31"/>
        <end position="145"/>
    </location>
</feature>
<dbReference type="PANTHER" id="PTHR22750">
    <property type="entry name" value="G-PROTEIN COUPLED RECEPTOR"/>
    <property type="match status" value="1"/>
</dbReference>
<evidence type="ECO:0000256" key="5">
    <source>
        <dbReference type="ARBA" id="ARBA00023040"/>
    </source>
</evidence>
<dbReference type="PROSITE" id="PS50262">
    <property type="entry name" value="G_PROTEIN_RECEP_F1_2"/>
    <property type="match status" value="1"/>
</dbReference>
<dbReference type="AlphaFoldDB" id="A0A3B4TKY4"/>
<dbReference type="Proteomes" id="UP000261420">
    <property type="component" value="Unplaced"/>
</dbReference>
<keyword evidence="5" id="KW-0297">G-protein coupled receptor</keyword>
<evidence type="ECO:0000256" key="2">
    <source>
        <dbReference type="ARBA" id="ARBA00022475"/>
    </source>
</evidence>
<evidence type="ECO:0000256" key="3">
    <source>
        <dbReference type="ARBA" id="ARBA00022692"/>
    </source>
</evidence>
<keyword evidence="6 9" id="KW-0472">Membrane</keyword>
<dbReference type="Ensembl" id="ENSSDUT00000007025.1">
    <property type="protein sequence ID" value="ENSSDUP00000006894.1"/>
    <property type="gene ID" value="ENSSDUG00000005079.1"/>
</dbReference>
<protein>
    <submittedName>
        <fullName evidence="11">Melanocortin 2 receptor</fullName>
    </submittedName>
</protein>
<evidence type="ECO:0000256" key="1">
    <source>
        <dbReference type="ARBA" id="ARBA00004651"/>
    </source>
</evidence>
<keyword evidence="8" id="KW-0807">Transducer</keyword>
<dbReference type="GeneTree" id="ENSGT01140000282542"/>
<evidence type="ECO:0000256" key="8">
    <source>
        <dbReference type="ARBA" id="ARBA00023224"/>
    </source>
</evidence>
<dbReference type="InterPro" id="IPR001671">
    <property type="entry name" value="Melcrt_ACTH_rcpt"/>
</dbReference>
<evidence type="ECO:0000256" key="9">
    <source>
        <dbReference type="SAM" id="Phobius"/>
    </source>
</evidence>
<dbReference type="InterPro" id="IPR017452">
    <property type="entry name" value="GPCR_Rhodpsn_7TM"/>
</dbReference>
<dbReference type="SUPFAM" id="SSF81321">
    <property type="entry name" value="Family A G protein-coupled receptor-like"/>
    <property type="match status" value="1"/>
</dbReference>
<keyword evidence="3 9" id="KW-0812">Transmembrane</keyword>
<reference evidence="11" key="2">
    <citation type="submission" date="2025-09" db="UniProtKB">
        <authorList>
            <consortium name="Ensembl"/>
        </authorList>
    </citation>
    <scope>IDENTIFICATION</scope>
</reference>
<name>A0A3B4TKY4_SERDU</name>
<proteinExistence type="predicted"/>
<evidence type="ECO:0000256" key="4">
    <source>
        <dbReference type="ARBA" id="ARBA00022989"/>
    </source>
</evidence>
<dbReference type="PRINTS" id="PR00237">
    <property type="entry name" value="GPCRRHODOPSN"/>
</dbReference>
<accession>A0A3B4TKY4</accession>
<evidence type="ECO:0000313" key="12">
    <source>
        <dbReference type="Proteomes" id="UP000261420"/>
    </source>
</evidence>
<evidence type="ECO:0000256" key="6">
    <source>
        <dbReference type="ARBA" id="ARBA00023136"/>
    </source>
</evidence>
<feature type="transmembrane region" description="Helical" evidence="9">
    <location>
        <begin position="47"/>
        <end position="66"/>
    </location>
</feature>
<keyword evidence="4 9" id="KW-1133">Transmembrane helix</keyword>
<evidence type="ECO:0000313" key="11">
    <source>
        <dbReference type="Ensembl" id="ENSSDUP00000006894.1"/>
    </source>
</evidence>
<dbReference type="GO" id="GO:0005886">
    <property type="term" value="C:plasma membrane"/>
    <property type="evidence" value="ECO:0007669"/>
    <property type="project" value="UniProtKB-SubCell"/>
</dbReference>
<feature type="transmembrane region" description="Helical" evidence="9">
    <location>
        <begin position="20"/>
        <end position="40"/>
    </location>
</feature>
<keyword evidence="2" id="KW-1003">Cell membrane</keyword>
<reference evidence="11" key="1">
    <citation type="submission" date="2025-08" db="UniProtKB">
        <authorList>
            <consortium name="Ensembl"/>
        </authorList>
    </citation>
    <scope>IDENTIFICATION</scope>
</reference>
<organism evidence="11 12">
    <name type="scientific">Seriola dumerili</name>
    <name type="common">Greater amberjack</name>
    <name type="synonym">Caranx dumerili</name>
    <dbReference type="NCBI Taxonomy" id="41447"/>
    <lineage>
        <taxon>Eukaryota</taxon>
        <taxon>Metazoa</taxon>
        <taxon>Chordata</taxon>
        <taxon>Craniata</taxon>
        <taxon>Vertebrata</taxon>
        <taxon>Euteleostomi</taxon>
        <taxon>Actinopterygii</taxon>
        <taxon>Neopterygii</taxon>
        <taxon>Teleostei</taxon>
        <taxon>Neoteleostei</taxon>
        <taxon>Acanthomorphata</taxon>
        <taxon>Carangaria</taxon>
        <taxon>Carangiformes</taxon>
        <taxon>Carangidae</taxon>
        <taxon>Seriola</taxon>
    </lineage>
</organism>
<evidence type="ECO:0000259" key="10">
    <source>
        <dbReference type="PROSITE" id="PS50262"/>
    </source>
</evidence>
<dbReference type="Pfam" id="PF00001">
    <property type="entry name" value="7tm_1"/>
    <property type="match status" value="1"/>
</dbReference>
<dbReference type="InterPro" id="IPR000276">
    <property type="entry name" value="GPCR_Rhodpsn"/>
</dbReference>